<protein>
    <submittedName>
        <fullName evidence="7">Peptidoglycan D,D-transpeptidase FtsI family protein</fullName>
    </submittedName>
</protein>
<evidence type="ECO:0000256" key="2">
    <source>
        <dbReference type="ARBA" id="ARBA00007171"/>
    </source>
</evidence>
<evidence type="ECO:0000256" key="4">
    <source>
        <dbReference type="SAM" id="MobiDB-lite"/>
    </source>
</evidence>
<dbReference type="Proteomes" id="UP001597492">
    <property type="component" value="Unassembled WGS sequence"/>
</dbReference>
<keyword evidence="8" id="KW-1185">Reference proteome</keyword>
<proteinExistence type="inferred from homology"/>
<accession>A0ABW5V2I9</accession>
<feature type="domain" description="Penicillin-binding protein transpeptidase" evidence="5">
    <location>
        <begin position="263"/>
        <end position="570"/>
    </location>
</feature>
<dbReference type="InterPro" id="IPR001460">
    <property type="entry name" value="PCN-bd_Tpept"/>
</dbReference>
<comment type="caution">
    <text evidence="7">The sequence shown here is derived from an EMBL/GenBank/DDBJ whole genome shotgun (WGS) entry which is preliminary data.</text>
</comment>
<dbReference type="InterPro" id="IPR005311">
    <property type="entry name" value="PBP_dimer"/>
</dbReference>
<dbReference type="PANTHER" id="PTHR30627">
    <property type="entry name" value="PEPTIDOGLYCAN D,D-TRANSPEPTIDASE"/>
    <property type="match status" value="1"/>
</dbReference>
<gene>
    <name evidence="7" type="ORF">ACFSW7_11625</name>
</gene>
<dbReference type="EMBL" id="JBHUNE010000008">
    <property type="protein sequence ID" value="MFD2759024.1"/>
    <property type="molecule type" value="Genomic_DNA"/>
</dbReference>
<dbReference type="InterPro" id="IPR012338">
    <property type="entry name" value="Beta-lactam/transpept-like"/>
</dbReference>
<evidence type="ECO:0000259" key="6">
    <source>
        <dbReference type="Pfam" id="PF03717"/>
    </source>
</evidence>
<dbReference type="Gene3D" id="3.40.710.10">
    <property type="entry name" value="DD-peptidase/beta-lactamase superfamily"/>
    <property type="match status" value="1"/>
</dbReference>
<evidence type="ECO:0000313" key="7">
    <source>
        <dbReference type="EMBL" id="MFD2759024.1"/>
    </source>
</evidence>
<dbReference type="Pfam" id="PF00905">
    <property type="entry name" value="Transpeptidase"/>
    <property type="match status" value="1"/>
</dbReference>
<feature type="domain" description="Penicillin-binding protein dimerisation" evidence="6">
    <location>
        <begin position="56"/>
        <end position="219"/>
    </location>
</feature>
<organism evidence="7 8">
    <name type="scientific">Gulosibacter faecalis</name>
    <dbReference type="NCBI Taxonomy" id="272240"/>
    <lineage>
        <taxon>Bacteria</taxon>
        <taxon>Bacillati</taxon>
        <taxon>Actinomycetota</taxon>
        <taxon>Actinomycetes</taxon>
        <taxon>Micrococcales</taxon>
        <taxon>Microbacteriaceae</taxon>
        <taxon>Gulosibacter</taxon>
    </lineage>
</organism>
<evidence type="ECO:0000256" key="3">
    <source>
        <dbReference type="ARBA" id="ARBA00023136"/>
    </source>
</evidence>
<dbReference type="SUPFAM" id="SSF56519">
    <property type="entry name" value="Penicillin binding protein dimerisation domain"/>
    <property type="match status" value="1"/>
</dbReference>
<reference evidence="8" key="1">
    <citation type="journal article" date="2019" name="Int. J. Syst. Evol. Microbiol.">
        <title>The Global Catalogue of Microorganisms (GCM) 10K type strain sequencing project: providing services to taxonomists for standard genome sequencing and annotation.</title>
        <authorList>
            <consortium name="The Broad Institute Genomics Platform"/>
            <consortium name="The Broad Institute Genome Sequencing Center for Infectious Disease"/>
            <person name="Wu L."/>
            <person name="Ma J."/>
        </authorList>
    </citation>
    <scope>NUCLEOTIDE SEQUENCE [LARGE SCALE GENOMIC DNA]</scope>
    <source>
        <strain evidence="8">TISTR 1514</strain>
    </source>
</reference>
<comment type="subcellular location">
    <subcellularLocation>
        <location evidence="1">Membrane</location>
    </subcellularLocation>
</comment>
<feature type="region of interest" description="Disordered" evidence="4">
    <location>
        <begin position="284"/>
        <end position="307"/>
    </location>
</feature>
<dbReference type="Pfam" id="PF03717">
    <property type="entry name" value="PBP_dimer"/>
    <property type="match status" value="1"/>
</dbReference>
<keyword evidence="3" id="KW-0472">Membrane</keyword>
<evidence type="ECO:0000256" key="1">
    <source>
        <dbReference type="ARBA" id="ARBA00004370"/>
    </source>
</evidence>
<evidence type="ECO:0000259" key="5">
    <source>
        <dbReference type="Pfam" id="PF00905"/>
    </source>
</evidence>
<dbReference type="InterPro" id="IPR036138">
    <property type="entry name" value="PBP_dimer_sf"/>
</dbReference>
<comment type="similarity">
    <text evidence="2">Belongs to the transpeptidase family.</text>
</comment>
<dbReference type="InterPro" id="IPR050515">
    <property type="entry name" value="Beta-lactam/transpept"/>
</dbReference>
<name>A0ABW5V2I9_9MICO</name>
<evidence type="ECO:0000313" key="8">
    <source>
        <dbReference type="Proteomes" id="UP001597492"/>
    </source>
</evidence>
<dbReference type="SUPFAM" id="SSF56601">
    <property type="entry name" value="beta-lactamase/transpeptidase-like"/>
    <property type="match status" value="1"/>
</dbReference>
<dbReference type="RefSeq" id="WP_019617394.1">
    <property type="nucleotide sequence ID" value="NZ_JBHUNE010000008.1"/>
</dbReference>
<dbReference type="Gene3D" id="3.90.1310.10">
    <property type="entry name" value="Penicillin-binding protein 2a (Domain 2)"/>
    <property type="match status" value="1"/>
</dbReference>
<dbReference type="PANTHER" id="PTHR30627:SF1">
    <property type="entry name" value="PEPTIDOGLYCAN D,D-TRANSPEPTIDASE FTSI"/>
    <property type="match status" value="1"/>
</dbReference>
<dbReference type="Gene3D" id="3.30.450.330">
    <property type="match status" value="1"/>
</dbReference>
<sequence length="593" mass="63272">MAKTRRRSSRATPVLLVIVFVIVLFAGRLLTLQVFDASAINAEADGRRGQTSTLWGTRGSITDANGAVLASSVDRFDITLAPVNMKDFKRLNPETNKYEEISVQQSLEQIADAIDKDADDLKASVDAVLAADPDAQFGYLAQGVTLEQYQAVRDLRIPWVYFERHPERTYPSGAVAGNLSGFVGSDGTPLAGLELQYDACLAGQNGEETFERSQDGVAIPGSVVTVSDPVQGGTLQLTIDTDTQWRADQIIAEQVQKTNALYGTITVVDVKSGALVAASEYPIVDPNDPGESDADDRGSRTFTAPYEPGSIMKPITASMLYDQGVLDPSEVITVPDTWDKNGAKFGDDAPHDPVKMNMNGVLTESSNVGTATFADRLSAQTRHDYLLSYGLNETTGVNFLGEEPGIVRPAEDWDAQTNYASTFGHGVTATVAQMASAYQALANGGSHIPLQLISGCTLEDGTVTDQPDTTPSQVVSPEAAELALEGMESVAREGWLADQVQVPGYRVGIKTGTSERVDAESGTYIHGSNNVSMVGVAPIDDPQYVVLVTLADPTTITTSAATAPAWQQTMSYVLSANNVAPSPQPYPEIDIVH</sequence>